<evidence type="ECO:0000256" key="3">
    <source>
        <dbReference type="ARBA" id="ARBA00022475"/>
    </source>
</evidence>
<feature type="binding site" evidence="12">
    <location>
        <position position="232"/>
    </location>
    <ligand>
        <name>Zn(2+)</name>
        <dbReference type="ChEBI" id="CHEBI:29105"/>
        <note>catalytic</note>
    </ligand>
</feature>
<dbReference type="CDD" id="cd07335">
    <property type="entry name" value="M48B_HtpX_like"/>
    <property type="match status" value="1"/>
</dbReference>
<evidence type="ECO:0000256" key="11">
    <source>
        <dbReference type="ARBA" id="ARBA00023136"/>
    </source>
</evidence>
<keyword evidence="8 12" id="KW-0862">Zinc</keyword>
<dbReference type="OrthoDB" id="15218at2"/>
<evidence type="ECO:0000256" key="9">
    <source>
        <dbReference type="ARBA" id="ARBA00022989"/>
    </source>
</evidence>
<dbReference type="GO" id="GO:0006508">
    <property type="term" value="P:proteolysis"/>
    <property type="evidence" value="ECO:0007669"/>
    <property type="project" value="UniProtKB-KW"/>
</dbReference>
<proteinExistence type="inferred from homology"/>
<keyword evidence="9 12" id="KW-1133">Transmembrane helix</keyword>
<dbReference type="Pfam" id="PF01435">
    <property type="entry name" value="Peptidase_M48"/>
    <property type="match status" value="1"/>
</dbReference>
<keyword evidence="4 12" id="KW-0645">Protease</keyword>
<feature type="binding site" evidence="12">
    <location>
        <position position="152"/>
    </location>
    <ligand>
        <name>Zn(2+)</name>
        <dbReference type="ChEBI" id="CHEBI:29105"/>
        <note>catalytic</note>
    </ligand>
</feature>
<evidence type="ECO:0000256" key="7">
    <source>
        <dbReference type="ARBA" id="ARBA00022801"/>
    </source>
</evidence>
<keyword evidence="15" id="KW-1185">Reference proteome</keyword>
<evidence type="ECO:0000256" key="5">
    <source>
        <dbReference type="ARBA" id="ARBA00022692"/>
    </source>
</evidence>
<dbReference type="AlphaFoldDB" id="A8PNY4"/>
<keyword evidence="7 12" id="KW-0378">Hydrolase</keyword>
<evidence type="ECO:0000256" key="2">
    <source>
        <dbReference type="ARBA" id="ARBA00009779"/>
    </source>
</evidence>
<comment type="subcellular location">
    <subcellularLocation>
        <location evidence="1 12">Cell membrane</location>
        <topology evidence="1 12">Multi-pass membrane protein</topology>
    </subcellularLocation>
</comment>
<accession>A8PNY4</accession>
<sequence>MFSRVLLFLGTNILVIATISIVTHVLGLHSYLTTHGINYLSLAIFCTLWGTAGAFISLFTSKWVAKKSMNLKMIDPGTALGEEKNILDLIHTLARKAGLKVLPEVGIYESPELNAFATGPTKKNALVAVSSGLLQKMNPNEVEGVLGHEITHITNGDMVTMTLILGVINAFALFLSRIVAYVISVGAAGRNNNNEGTASGPGPLFFMLSMVFDILFTFLGSILVAAFSRHREYRADKGGAQLAGRNKMIEALRALQKAMETKQPEDTRAPSLSTLKISHKSRGFRALFSSHPPLELRIERLQKENESIDQR</sequence>
<feature type="binding site" evidence="12">
    <location>
        <position position="148"/>
    </location>
    <ligand>
        <name>Zn(2+)</name>
        <dbReference type="ChEBI" id="CHEBI:29105"/>
        <note>catalytic</note>
    </ligand>
</feature>
<protein>
    <recommendedName>
        <fullName evidence="12">Protease HtpX</fullName>
        <ecNumber evidence="12">3.4.24.-</ecNumber>
    </recommendedName>
    <alternativeName>
        <fullName evidence="12">Heat shock protein HtpX</fullName>
    </alternativeName>
</protein>
<dbReference type="GO" id="GO:0008270">
    <property type="term" value="F:zinc ion binding"/>
    <property type="evidence" value="ECO:0007669"/>
    <property type="project" value="UniProtKB-UniRule"/>
</dbReference>
<reference evidence="14" key="2">
    <citation type="submission" date="2007-10" db="EMBL/GenBank/DDBJ databases">
        <authorList>
            <person name="Myers G.S."/>
        </authorList>
    </citation>
    <scope>NUCLEOTIDE SEQUENCE [LARGE SCALE GENOMIC DNA]</scope>
</reference>
<keyword evidence="12 14" id="KW-0346">Stress response</keyword>
<dbReference type="HAMAP" id="MF_00188">
    <property type="entry name" value="Pept_M48_protease_HtpX"/>
    <property type="match status" value="1"/>
</dbReference>
<evidence type="ECO:0000256" key="6">
    <source>
        <dbReference type="ARBA" id="ARBA00022723"/>
    </source>
</evidence>
<dbReference type="InterPro" id="IPR050083">
    <property type="entry name" value="HtpX_protease"/>
</dbReference>
<comment type="similarity">
    <text evidence="2 12">Belongs to the peptidase M48B family.</text>
</comment>
<dbReference type="EC" id="3.4.24.-" evidence="12"/>
<comment type="caution">
    <text evidence="14">The sequence shown here is derived from an EMBL/GenBank/DDBJ whole genome shotgun (WGS) entry which is preliminary data.</text>
</comment>
<dbReference type="RefSeq" id="WP_006035960.1">
    <property type="nucleotide sequence ID" value="NZ_AAQJ02000001.1"/>
</dbReference>
<feature type="transmembrane region" description="Helical" evidence="12">
    <location>
        <begin position="163"/>
        <end position="184"/>
    </location>
</feature>
<keyword evidence="3 12" id="KW-1003">Cell membrane</keyword>
<evidence type="ECO:0000256" key="10">
    <source>
        <dbReference type="ARBA" id="ARBA00023049"/>
    </source>
</evidence>
<name>A8PNY4_9COXI</name>
<dbReference type="EMBL" id="AAQJ02000001">
    <property type="protein sequence ID" value="EDP46997.1"/>
    <property type="molecule type" value="Genomic_DNA"/>
</dbReference>
<dbReference type="NCBIfam" id="NF003965">
    <property type="entry name" value="PRK05457.1"/>
    <property type="match status" value="1"/>
</dbReference>
<evidence type="ECO:0000256" key="4">
    <source>
        <dbReference type="ARBA" id="ARBA00022670"/>
    </source>
</evidence>
<feature type="transmembrane region" description="Helical" evidence="12">
    <location>
        <begin position="204"/>
        <end position="227"/>
    </location>
</feature>
<dbReference type="InterPro" id="IPR001915">
    <property type="entry name" value="Peptidase_M48"/>
</dbReference>
<dbReference type="PANTHER" id="PTHR43221">
    <property type="entry name" value="PROTEASE HTPX"/>
    <property type="match status" value="1"/>
</dbReference>
<dbReference type="GO" id="GO:0004222">
    <property type="term" value="F:metalloendopeptidase activity"/>
    <property type="evidence" value="ECO:0007669"/>
    <property type="project" value="UniProtKB-UniRule"/>
</dbReference>
<dbReference type="Proteomes" id="UP000054075">
    <property type="component" value="Unassembled WGS sequence"/>
</dbReference>
<evidence type="ECO:0000256" key="8">
    <source>
        <dbReference type="ARBA" id="ARBA00022833"/>
    </source>
</evidence>
<evidence type="ECO:0000256" key="1">
    <source>
        <dbReference type="ARBA" id="ARBA00004651"/>
    </source>
</evidence>
<keyword evidence="5 12" id="KW-0812">Transmembrane</keyword>
<evidence type="ECO:0000313" key="14">
    <source>
        <dbReference type="EMBL" id="EDP46997.1"/>
    </source>
</evidence>
<keyword evidence="6 12" id="KW-0479">Metal-binding</keyword>
<dbReference type="InterPro" id="IPR022919">
    <property type="entry name" value="Pept_M48_protease_HtpX"/>
</dbReference>
<dbReference type="eggNOG" id="COG0501">
    <property type="taxonomic scope" value="Bacteria"/>
</dbReference>
<evidence type="ECO:0000313" key="15">
    <source>
        <dbReference type="Proteomes" id="UP000054075"/>
    </source>
</evidence>
<feature type="active site" evidence="12">
    <location>
        <position position="149"/>
    </location>
</feature>
<keyword evidence="10 12" id="KW-0482">Metalloprotease</keyword>
<reference evidence="14" key="1">
    <citation type="submission" date="2006-04" db="EMBL/GenBank/DDBJ databases">
        <authorList>
            <person name="Seshadri R."/>
            <person name="Federici B.A."/>
        </authorList>
    </citation>
    <scope>NUCLEOTIDE SEQUENCE [LARGE SCALE GENOMIC DNA]</scope>
</reference>
<feature type="transmembrane region" description="Helical" evidence="12">
    <location>
        <begin position="7"/>
        <end position="27"/>
    </location>
</feature>
<keyword evidence="11 12" id="KW-0472">Membrane</keyword>
<feature type="transmembrane region" description="Helical" evidence="12">
    <location>
        <begin position="39"/>
        <end position="59"/>
    </location>
</feature>
<dbReference type="PANTHER" id="PTHR43221:SF1">
    <property type="entry name" value="PROTEASE HTPX"/>
    <property type="match status" value="1"/>
</dbReference>
<comment type="cofactor">
    <cofactor evidence="12">
        <name>Zn(2+)</name>
        <dbReference type="ChEBI" id="CHEBI:29105"/>
    </cofactor>
    <text evidence="12">Binds 1 zinc ion per subunit.</text>
</comment>
<dbReference type="Gene3D" id="3.30.2010.10">
    <property type="entry name" value="Metalloproteases ('zincins'), catalytic domain"/>
    <property type="match status" value="1"/>
</dbReference>
<feature type="domain" description="Peptidase M48" evidence="13">
    <location>
        <begin position="83"/>
        <end position="304"/>
    </location>
</feature>
<organism evidence="14 15">
    <name type="scientific">Rickettsiella grylli</name>
    <dbReference type="NCBI Taxonomy" id="59196"/>
    <lineage>
        <taxon>Bacteria</taxon>
        <taxon>Pseudomonadati</taxon>
        <taxon>Pseudomonadota</taxon>
        <taxon>Gammaproteobacteria</taxon>
        <taxon>Legionellales</taxon>
        <taxon>Coxiellaceae</taxon>
        <taxon>Rickettsiella</taxon>
    </lineage>
</organism>
<evidence type="ECO:0000256" key="12">
    <source>
        <dbReference type="HAMAP-Rule" id="MF_00188"/>
    </source>
</evidence>
<dbReference type="GO" id="GO:0005886">
    <property type="term" value="C:plasma membrane"/>
    <property type="evidence" value="ECO:0007669"/>
    <property type="project" value="UniProtKB-SubCell"/>
</dbReference>
<evidence type="ECO:0000259" key="13">
    <source>
        <dbReference type="Pfam" id="PF01435"/>
    </source>
</evidence>
<gene>
    <name evidence="12" type="primary">htpX</name>
    <name evidence="14" type="ORF">RICGR_1150</name>
</gene>
<dbReference type="STRING" id="59196.RICGR_1150"/>